<dbReference type="RefSeq" id="WP_088643958.1">
    <property type="nucleotide sequence ID" value="NZ_MZMV01000016.1"/>
</dbReference>
<dbReference type="GO" id="GO:0004658">
    <property type="term" value="F:propionyl-CoA carboxylase activity"/>
    <property type="evidence" value="ECO:0007669"/>
    <property type="project" value="InterPro"/>
</dbReference>
<comment type="caution">
    <text evidence="2">The sequence shown here is derived from an EMBL/GenBank/DDBJ whole genome shotgun (WGS) entry which is preliminary data.</text>
</comment>
<feature type="compositionally biased region" description="Low complexity" evidence="1">
    <location>
        <begin position="46"/>
        <end position="70"/>
    </location>
</feature>
<sequence>MSAEEPLFRVVRGIPTAEELAALVGAIALRSRPAGPPPPVARSTWARSARPAGAAPAPGHGAWRASGLPR</sequence>
<protein>
    <recommendedName>
        <fullName evidence="4">Acyl-CoA carboxylase subunit epsilon</fullName>
    </recommendedName>
</protein>
<organism evidence="2 3">
    <name type="scientific">Micromonospora wenchangensis</name>
    <dbReference type="NCBI Taxonomy" id="1185415"/>
    <lineage>
        <taxon>Bacteria</taxon>
        <taxon>Bacillati</taxon>
        <taxon>Actinomycetota</taxon>
        <taxon>Actinomycetes</taxon>
        <taxon>Micromonosporales</taxon>
        <taxon>Micromonosporaceae</taxon>
        <taxon>Micromonospora</taxon>
    </lineage>
</organism>
<dbReference type="GO" id="GO:0003989">
    <property type="term" value="F:acetyl-CoA carboxylase activity"/>
    <property type="evidence" value="ECO:0007669"/>
    <property type="project" value="InterPro"/>
</dbReference>
<gene>
    <name evidence="2" type="ORF">B5D80_12255</name>
</gene>
<dbReference type="Pfam" id="PF13822">
    <property type="entry name" value="ACC_epsilon"/>
    <property type="match status" value="1"/>
</dbReference>
<dbReference type="Proteomes" id="UP000197174">
    <property type="component" value="Unassembled WGS sequence"/>
</dbReference>
<name>A0A246RN71_9ACTN</name>
<feature type="region of interest" description="Disordered" evidence="1">
    <location>
        <begin position="32"/>
        <end position="70"/>
    </location>
</feature>
<evidence type="ECO:0000313" key="2">
    <source>
        <dbReference type="EMBL" id="OWV08607.1"/>
    </source>
</evidence>
<accession>A0A246RN71</accession>
<evidence type="ECO:0000256" key="1">
    <source>
        <dbReference type="SAM" id="MobiDB-lite"/>
    </source>
</evidence>
<evidence type="ECO:0008006" key="4">
    <source>
        <dbReference type="Google" id="ProtNLM"/>
    </source>
</evidence>
<evidence type="ECO:0000313" key="3">
    <source>
        <dbReference type="Proteomes" id="UP000197174"/>
    </source>
</evidence>
<dbReference type="AlphaFoldDB" id="A0A246RN71"/>
<reference evidence="2 3" key="1">
    <citation type="submission" date="2017-03" db="EMBL/GenBank/DDBJ databases">
        <title>Whole genome sequence of Micromonospora wenchangensis, isolated from mangrove soil.</title>
        <authorList>
            <person name="Yang H."/>
        </authorList>
    </citation>
    <scope>NUCLEOTIDE SEQUENCE [LARGE SCALE GENOMIC DNA]</scope>
    <source>
        <strain evidence="2 3">CCTCC AA 2012002</strain>
    </source>
</reference>
<dbReference type="InterPro" id="IPR032716">
    <property type="entry name" value="ACC_epsilon"/>
</dbReference>
<proteinExistence type="predicted"/>
<dbReference type="OrthoDB" id="4300992at2"/>
<dbReference type="EMBL" id="MZMV01000016">
    <property type="protein sequence ID" value="OWV08607.1"/>
    <property type="molecule type" value="Genomic_DNA"/>
</dbReference>
<keyword evidence="3" id="KW-1185">Reference proteome</keyword>